<evidence type="ECO:0000256" key="1">
    <source>
        <dbReference type="SAM" id="Phobius"/>
    </source>
</evidence>
<keyword evidence="1" id="KW-1133">Transmembrane helix</keyword>
<name>A0A381ZKK2_9ZZZZ</name>
<proteinExistence type="predicted"/>
<sequence>MDNNEEIKNMPPSIWIPITLAVCGYILAILFVYDFEVSRAIYMTIGLPFSTAVEALGASVLLLIGVVHLVISQLFKSKRNSRSRRNIMIFWSTANIALVLFVYLSHFY</sequence>
<keyword evidence="1" id="KW-0812">Transmembrane</keyword>
<gene>
    <name evidence="2" type="ORF">METZ01_LOCUS142355</name>
</gene>
<feature type="transmembrane region" description="Helical" evidence="1">
    <location>
        <begin position="53"/>
        <end position="75"/>
    </location>
</feature>
<protein>
    <submittedName>
        <fullName evidence="2">Uncharacterized protein</fullName>
    </submittedName>
</protein>
<feature type="transmembrane region" description="Helical" evidence="1">
    <location>
        <begin position="87"/>
        <end position="106"/>
    </location>
</feature>
<reference evidence="2" key="1">
    <citation type="submission" date="2018-05" db="EMBL/GenBank/DDBJ databases">
        <authorList>
            <person name="Lanie J.A."/>
            <person name="Ng W.-L."/>
            <person name="Kazmierczak K.M."/>
            <person name="Andrzejewski T.M."/>
            <person name="Davidsen T.M."/>
            <person name="Wayne K.J."/>
            <person name="Tettelin H."/>
            <person name="Glass J.I."/>
            <person name="Rusch D."/>
            <person name="Podicherti R."/>
            <person name="Tsui H.-C.T."/>
            <person name="Winkler M.E."/>
        </authorList>
    </citation>
    <scope>NUCLEOTIDE SEQUENCE</scope>
</reference>
<keyword evidence="1" id="KW-0472">Membrane</keyword>
<dbReference type="EMBL" id="UINC01021606">
    <property type="protein sequence ID" value="SVA89501.1"/>
    <property type="molecule type" value="Genomic_DNA"/>
</dbReference>
<organism evidence="2">
    <name type="scientific">marine metagenome</name>
    <dbReference type="NCBI Taxonomy" id="408172"/>
    <lineage>
        <taxon>unclassified sequences</taxon>
        <taxon>metagenomes</taxon>
        <taxon>ecological metagenomes</taxon>
    </lineage>
</organism>
<evidence type="ECO:0000313" key="2">
    <source>
        <dbReference type="EMBL" id="SVA89501.1"/>
    </source>
</evidence>
<accession>A0A381ZKK2</accession>
<dbReference type="AlphaFoldDB" id="A0A381ZKK2"/>
<feature type="transmembrane region" description="Helical" evidence="1">
    <location>
        <begin position="12"/>
        <end position="33"/>
    </location>
</feature>